<feature type="compositionally biased region" description="Polar residues" evidence="1">
    <location>
        <begin position="316"/>
        <end position="331"/>
    </location>
</feature>
<dbReference type="EMBL" id="CM001220">
    <property type="protein sequence ID" value="KEH31229.1"/>
    <property type="molecule type" value="Genomic_DNA"/>
</dbReference>
<organism evidence="2 5">
    <name type="scientific">Medicago truncatula</name>
    <name type="common">Barrel medic</name>
    <name type="synonym">Medicago tribuloides</name>
    <dbReference type="NCBI Taxonomy" id="3880"/>
    <lineage>
        <taxon>Eukaryota</taxon>
        <taxon>Viridiplantae</taxon>
        <taxon>Streptophyta</taxon>
        <taxon>Embryophyta</taxon>
        <taxon>Tracheophyta</taxon>
        <taxon>Spermatophyta</taxon>
        <taxon>Magnoliopsida</taxon>
        <taxon>eudicotyledons</taxon>
        <taxon>Gunneridae</taxon>
        <taxon>Pentapetalae</taxon>
        <taxon>rosids</taxon>
        <taxon>fabids</taxon>
        <taxon>Fabales</taxon>
        <taxon>Fabaceae</taxon>
        <taxon>Papilionoideae</taxon>
        <taxon>50 kb inversion clade</taxon>
        <taxon>NPAAA clade</taxon>
        <taxon>Hologalegina</taxon>
        <taxon>IRL clade</taxon>
        <taxon>Trifolieae</taxon>
        <taxon>Medicago</taxon>
    </lineage>
</organism>
<feature type="compositionally biased region" description="Polar residues" evidence="1">
    <location>
        <begin position="274"/>
        <end position="296"/>
    </location>
</feature>
<proteinExistence type="predicted"/>
<protein>
    <submittedName>
        <fullName evidence="2">Dentin sialophosphoprotein-like protein, putative</fullName>
    </submittedName>
</protein>
<dbReference type="OrthoDB" id="618331at2759"/>
<dbReference type="Proteomes" id="UP000002051">
    <property type="component" value="Chromosome 4"/>
</dbReference>
<dbReference type="HOGENOM" id="CLU_022512_1_0_1"/>
<accession>A0A072UN47</accession>
<evidence type="ECO:0000313" key="3">
    <source>
        <dbReference type="EMBL" id="RHN62723.1"/>
    </source>
</evidence>
<evidence type="ECO:0000313" key="4">
    <source>
        <dbReference type="EnsemblPlants" id="KEH31229"/>
    </source>
</evidence>
<dbReference type="PANTHER" id="PTHR33334:SF8">
    <property type="entry name" value="PROTEIN LNK1"/>
    <property type="match status" value="1"/>
</dbReference>
<gene>
    <name evidence="4" type="primary">25493277</name>
    <name evidence="2" type="ordered locus">MTR_4g094248</name>
    <name evidence="3" type="ORF">MtrunA17_Chr4g0050491</name>
</gene>
<evidence type="ECO:0000313" key="5">
    <source>
        <dbReference type="Proteomes" id="UP000002051"/>
    </source>
</evidence>
<keyword evidence="5" id="KW-1185">Reference proteome</keyword>
<dbReference type="EMBL" id="PSQE01000004">
    <property type="protein sequence ID" value="RHN62723.1"/>
    <property type="molecule type" value="Genomic_DNA"/>
</dbReference>
<dbReference type="Gramene" id="rna25324">
    <property type="protein sequence ID" value="RHN62723.1"/>
    <property type="gene ID" value="gene25324"/>
</dbReference>
<feature type="region of interest" description="Disordered" evidence="1">
    <location>
        <begin position="272"/>
        <end position="352"/>
    </location>
</feature>
<evidence type="ECO:0000313" key="6">
    <source>
        <dbReference type="Proteomes" id="UP000265566"/>
    </source>
</evidence>
<sequence>MKSEQERMVEKGSCSCKPEDLFSPCNIIDSCKEQQRLASDNTSITDRYFKSSKIDSCSSAFCANDTILGDKCLVEDDSVSQYSINHISQTDNELSFLDTDGWLDIDNFEDVDRMMLNYDSTFGMESLNNEDEFCWPSLSHGTEGPDDDALKSDFKFSSAEASSPKNISDYNMDLNDNIEGLAILDCDKKPSLFDKKLGSEMDVDFDGAATSLSTFGESDVKSSITDDLIPKQKIQGQLLKQSAGKRKNSCLKDGDSDYPYAHVEQHANLKQPYEVSSSGVTSQDSIHKQIPNTDSDSLGCVQIQTPPVHPDYGHTSKYTSLLPASSASRSEYNGYPSPSFKESSYVSNTESSHGHPLEAAALKTNDKKENLYHCNDANHMSRGFKSDNMQNRMPFKSPSSAQKVGRQFENVNEGHSEVGEVSIGFSPEIESSNVHESSFRSSALDETSPEAASFHLLQQVLDQLDVKIKLCIRDSLYRLAKSADQRHVDVSASGLMGDDGEECKGGTTEDANRCTGFMNLETNTNPIDRSIAHLLFHRPSDPSVLPLSDTLPLKSSFMIHGPVTDPPIFAEKQACQEESSAGVENKS</sequence>
<dbReference type="PANTHER" id="PTHR33334">
    <property type="entry name" value="PROTEIN LNK1"/>
    <property type="match status" value="1"/>
</dbReference>
<name>A0A072UN47_MEDTR</name>
<dbReference type="EnsemblPlants" id="KEH31229">
    <property type="protein sequence ID" value="KEH31229"/>
    <property type="gene ID" value="MTR_4g094248"/>
</dbReference>
<evidence type="ECO:0000256" key="1">
    <source>
        <dbReference type="SAM" id="MobiDB-lite"/>
    </source>
</evidence>
<evidence type="ECO:0000313" key="2">
    <source>
        <dbReference type="EMBL" id="KEH31229.1"/>
    </source>
</evidence>
<dbReference type="InterPro" id="IPR039928">
    <property type="entry name" value="LNK"/>
</dbReference>
<dbReference type="GO" id="GO:0007623">
    <property type="term" value="P:circadian rhythm"/>
    <property type="evidence" value="ECO:0007669"/>
    <property type="project" value="InterPro"/>
</dbReference>
<reference evidence="3" key="5">
    <citation type="journal article" date="2018" name="Nat. Plants">
        <title>Whole-genome landscape of Medicago truncatula symbiotic genes.</title>
        <authorList>
            <person name="Pecrix Y."/>
            <person name="Gamas P."/>
            <person name="Carrere S."/>
        </authorList>
    </citation>
    <scope>NUCLEOTIDE SEQUENCE</scope>
    <source>
        <tissue evidence="3">Leaves</tissue>
    </source>
</reference>
<dbReference type="Proteomes" id="UP000265566">
    <property type="component" value="Chromosome 4"/>
</dbReference>
<reference evidence="6" key="4">
    <citation type="journal article" date="2018" name="Nat. Plants">
        <title>Whole-genome landscape of Medicago truncatula symbiotic genes.</title>
        <authorList>
            <person name="Pecrix Y."/>
            <person name="Staton S.E."/>
            <person name="Sallet E."/>
            <person name="Lelandais-Briere C."/>
            <person name="Moreau S."/>
            <person name="Carrere S."/>
            <person name="Blein T."/>
            <person name="Jardinaud M.F."/>
            <person name="Latrasse D."/>
            <person name="Zouine M."/>
            <person name="Zahm M."/>
            <person name="Kreplak J."/>
            <person name="Mayjonade B."/>
            <person name="Satge C."/>
            <person name="Perez M."/>
            <person name="Cauet S."/>
            <person name="Marande W."/>
            <person name="Chantry-Darmon C."/>
            <person name="Lopez-Roques C."/>
            <person name="Bouchez O."/>
            <person name="Berard A."/>
            <person name="Debelle F."/>
            <person name="Munos S."/>
            <person name="Bendahmane A."/>
            <person name="Berges H."/>
            <person name="Niebel A."/>
            <person name="Buitink J."/>
            <person name="Frugier F."/>
            <person name="Benhamed M."/>
            <person name="Crespi M."/>
            <person name="Gouzy J."/>
            <person name="Gamas P."/>
        </authorList>
    </citation>
    <scope>NUCLEOTIDE SEQUENCE [LARGE SCALE GENOMIC DNA]</scope>
    <source>
        <strain evidence="6">cv. Jemalong A17</strain>
    </source>
</reference>
<dbReference type="KEGG" id="mtr:25493277"/>
<feature type="compositionally biased region" description="Polar residues" evidence="1">
    <location>
        <begin position="340"/>
        <end position="351"/>
    </location>
</feature>
<reference evidence="2 5" key="1">
    <citation type="journal article" date="2011" name="Nature">
        <title>The Medicago genome provides insight into the evolution of rhizobial symbioses.</title>
        <authorList>
            <person name="Young N.D."/>
            <person name="Debelle F."/>
            <person name="Oldroyd G.E."/>
            <person name="Geurts R."/>
            <person name="Cannon S.B."/>
            <person name="Udvardi M.K."/>
            <person name="Benedito V.A."/>
            <person name="Mayer K.F."/>
            <person name="Gouzy J."/>
            <person name="Schoof H."/>
            <person name="Van de Peer Y."/>
            <person name="Proost S."/>
            <person name="Cook D.R."/>
            <person name="Meyers B.C."/>
            <person name="Spannagl M."/>
            <person name="Cheung F."/>
            <person name="De Mita S."/>
            <person name="Krishnakumar V."/>
            <person name="Gundlach H."/>
            <person name="Zhou S."/>
            <person name="Mudge J."/>
            <person name="Bharti A.K."/>
            <person name="Murray J.D."/>
            <person name="Naoumkina M.A."/>
            <person name="Rosen B."/>
            <person name="Silverstein K.A."/>
            <person name="Tang H."/>
            <person name="Rombauts S."/>
            <person name="Zhao P.X."/>
            <person name="Zhou P."/>
            <person name="Barbe V."/>
            <person name="Bardou P."/>
            <person name="Bechner M."/>
            <person name="Bellec A."/>
            <person name="Berger A."/>
            <person name="Berges H."/>
            <person name="Bidwell S."/>
            <person name="Bisseling T."/>
            <person name="Choisne N."/>
            <person name="Couloux A."/>
            <person name="Denny R."/>
            <person name="Deshpande S."/>
            <person name="Dai X."/>
            <person name="Doyle J.J."/>
            <person name="Dudez A.M."/>
            <person name="Farmer A.D."/>
            <person name="Fouteau S."/>
            <person name="Franken C."/>
            <person name="Gibelin C."/>
            <person name="Gish J."/>
            <person name="Goldstein S."/>
            <person name="Gonzalez A.J."/>
            <person name="Green P.J."/>
            <person name="Hallab A."/>
            <person name="Hartog M."/>
            <person name="Hua A."/>
            <person name="Humphray S.J."/>
            <person name="Jeong D.H."/>
            <person name="Jing Y."/>
            <person name="Jocker A."/>
            <person name="Kenton S.M."/>
            <person name="Kim D.J."/>
            <person name="Klee K."/>
            <person name="Lai H."/>
            <person name="Lang C."/>
            <person name="Lin S."/>
            <person name="Macmil S.L."/>
            <person name="Magdelenat G."/>
            <person name="Matthews L."/>
            <person name="McCorrison J."/>
            <person name="Monaghan E.L."/>
            <person name="Mun J.H."/>
            <person name="Najar F.Z."/>
            <person name="Nicholson C."/>
            <person name="Noirot C."/>
            <person name="O'Bleness M."/>
            <person name="Paule C.R."/>
            <person name="Poulain J."/>
            <person name="Prion F."/>
            <person name="Qin B."/>
            <person name="Qu C."/>
            <person name="Retzel E.F."/>
            <person name="Riddle C."/>
            <person name="Sallet E."/>
            <person name="Samain S."/>
            <person name="Samson N."/>
            <person name="Sanders I."/>
            <person name="Saurat O."/>
            <person name="Scarpelli C."/>
            <person name="Schiex T."/>
            <person name="Segurens B."/>
            <person name="Severin A.J."/>
            <person name="Sherrier D.J."/>
            <person name="Shi R."/>
            <person name="Sims S."/>
            <person name="Singer S.R."/>
            <person name="Sinharoy S."/>
            <person name="Sterck L."/>
            <person name="Viollet A."/>
            <person name="Wang B.B."/>
            <person name="Wang K."/>
            <person name="Wang M."/>
            <person name="Wang X."/>
            <person name="Warfsmann J."/>
            <person name="Weissenbach J."/>
            <person name="White D.D."/>
            <person name="White J.D."/>
            <person name="Wiley G.B."/>
            <person name="Wincker P."/>
            <person name="Xing Y."/>
            <person name="Yang L."/>
            <person name="Yao Z."/>
            <person name="Ying F."/>
            <person name="Zhai J."/>
            <person name="Zhou L."/>
            <person name="Zuber A."/>
            <person name="Denarie J."/>
            <person name="Dixon R.A."/>
            <person name="May G.D."/>
            <person name="Schwartz D.C."/>
            <person name="Rogers J."/>
            <person name="Quetier F."/>
            <person name="Town C.D."/>
            <person name="Roe B.A."/>
        </authorList>
    </citation>
    <scope>NUCLEOTIDE SEQUENCE [LARGE SCALE GENOMIC DNA]</scope>
    <source>
        <strain evidence="2">A17</strain>
        <strain evidence="4 5">cv. Jemalong A17</strain>
    </source>
</reference>
<reference evidence="2 5" key="2">
    <citation type="journal article" date="2014" name="BMC Genomics">
        <title>An improved genome release (version Mt4.0) for the model legume Medicago truncatula.</title>
        <authorList>
            <person name="Tang H."/>
            <person name="Krishnakumar V."/>
            <person name="Bidwell S."/>
            <person name="Rosen B."/>
            <person name="Chan A."/>
            <person name="Zhou S."/>
            <person name="Gentzbittel L."/>
            <person name="Childs K.L."/>
            <person name="Yandell M."/>
            <person name="Gundlach H."/>
            <person name="Mayer K.F."/>
            <person name="Schwartz D.C."/>
            <person name="Town C.D."/>
        </authorList>
    </citation>
    <scope>GENOME REANNOTATION</scope>
    <source>
        <strain evidence="2">A17</strain>
        <strain evidence="4 5">cv. Jemalong A17</strain>
    </source>
</reference>
<dbReference type="STRING" id="3880.A0A072UN47"/>
<reference evidence="4" key="3">
    <citation type="submission" date="2015-04" db="UniProtKB">
        <authorList>
            <consortium name="EnsemblPlants"/>
        </authorList>
    </citation>
    <scope>IDENTIFICATION</scope>
    <source>
        <strain evidence="4">cv. Jemalong A17</strain>
    </source>
</reference>
<dbReference type="AlphaFoldDB" id="A0A072UN47"/>
<feature type="region of interest" description="Disordered" evidence="1">
    <location>
        <begin position="238"/>
        <end position="257"/>
    </location>
</feature>
<dbReference type="GO" id="GO:0006355">
    <property type="term" value="P:regulation of DNA-templated transcription"/>
    <property type="evidence" value="ECO:0007669"/>
    <property type="project" value="InterPro"/>
</dbReference>